<feature type="domain" description="Helix-turn-helix type 11" evidence="1">
    <location>
        <begin position="11"/>
        <end position="51"/>
    </location>
</feature>
<dbReference type="RefSeq" id="WP_107725498.1">
    <property type="nucleotide sequence ID" value="NZ_PZZP01000001.1"/>
</dbReference>
<dbReference type="Pfam" id="PF08279">
    <property type="entry name" value="HTH_11"/>
    <property type="match status" value="1"/>
</dbReference>
<dbReference type="EMBL" id="PZZP01000001">
    <property type="protein sequence ID" value="PTM58736.1"/>
    <property type="molecule type" value="Genomic_DNA"/>
</dbReference>
<evidence type="ECO:0000313" key="5">
    <source>
        <dbReference type="Proteomes" id="UP000241639"/>
    </source>
</evidence>
<dbReference type="Pfam" id="PF25583">
    <property type="entry name" value="WCX"/>
    <property type="match status" value="1"/>
</dbReference>
<dbReference type="Gene3D" id="1.10.10.10">
    <property type="entry name" value="Winged helix-like DNA-binding domain superfamily/Winged helix DNA-binding domain"/>
    <property type="match status" value="1"/>
</dbReference>
<proteinExistence type="predicted"/>
<dbReference type="PANTHER" id="PTHR34580">
    <property type="match status" value="1"/>
</dbReference>
<dbReference type="Proteomes" id="UP000241639">
    <property type="component" value="Unassembled WGS sequence"/>
</dbReference>
<dbReference type="GO" id="GO:0003677">
    <property type="term" value="F:DNA binding"/>
    <property type="evidence" value="ECO:0007669"/>
    <property type="project" value="UniProtKB-KW"/>
</dbReference>
<protein>
    <submittedName>
        <fullName evidence="4">Putative DNA-binding transcriptional regulator YafY</fullName>
    </submittedName>
</protein>
<keyword evidence="5" id="KW-1185">Reference proteome</keyword>
<evidence type="ECO:0000259" key="2">
    <source>
        <dbReference type="Pfam" id="PF13280"/>
    </source>
</evidence>
<dbReference type="PIRSF" id="PIRSF016838">
    <property type="entry name" value="PafC"/>
    <property type="match status" value="1"/>
</dbReference>
<keyword evidence="4" id="KW-0238">DNA-binding</keyword>
<dbReference type="InterPro" id="IPR057727">
    <property type="entry name" value="WCX_dom"/>
</dbReference>
<evidence type="ECO:0000259" key="3">
    <source>
        <dbReference type="Pfam" id="PF25583"/>
    </source>
</evidence>
<dbReference type="OrthoDB" id="9815009at2"/>
<dbReference type="SUPFAM" id="SSF46785">
    <property type="entry name" value="Winged helix' DNA-binding domain"/>
    <property type="match status" value="1"/>
</dbReference>
<dbReference type="InterPro" id="IPR036390">
    <property type="entry name" value="WH_DNA-bd_sf"/>
</dbReference>
<reference evidence="4 5" key="1">
    <citation type="submission" date="2018-04" db="EMBL/GenBank/DDBJ databases">
        <title>Genomic Encyclopedia of Archaeal and Bacterial Type Strains, Phase II (KMG-II): from individual species to whole genera.</title>
        <authorList>
            <person name="Goeker M."/>
        </authorList>
    </citation>
    <scope>NUCLEOTIDE SEQUENCE [LARGE SCALE GENOMIC DNA]</scope>
    <source>
        <strain evidence="4 5">DSM 45169</strain>
    </source>
</reference>
<evidence type="ECO:0000313" key="4">
    <source>
        <dbReference type="EMBL" id="PTM58736.1"/>
    </source>
</evidence>
<feature type="domain" description="WCX" evidence="3">
    <location>
        <begin position="220"/>
        <end position="287"/>
    </location>
</feature>
<accession>A0A2T4ZA10</accession>
<dbReference type="InterPro" id="IPR028349">
    <property type="entry name" value="PafC-like"/>
</dbReference>
<dbReference type="Pfam" id="PF13280">
    <property type="entry name" value="WYL"/>
    <property type="match status" value="1"/>
</dbReference>
<dbReference type="InterPro" id="IPR013196">
    <property type="entry name" value="HTH_11"/>
</dbReference>
<sequence length="304" mass="34465">MKLDRLLGITMALMTKKRVTAAELATRFEVSIRTIYRDVELINQAGIPVASFTGADGGFELMDGFFLTKQFFSIDDFSVIYHVLMNMDGALGGQLTTLTNKVGSLHPALLKGGINPKILFDLSCAEREKAVISPLFQAVHQTRVVEFSYTNGSGEVSERQVEPSQLCWAYGVWYLEGYCLLRRSKRTFRISRISQLQVSEQTFQPRKELPNSSPTANQGMKVHLRFDLHAQPRALEQFQDEYIHQGTHIDVHTVFYSKEYALSIILSFGSKVEIISPDSLRQDLIKLTDEIRGIYCNRPKEDET</sequence>
<gene>
    <name evidence="4" type="ORF">C8J48_1326</name>
</gene>
<dbReference type="InterPro" id="IPR026881">
    <property type="entry name" value="WYL_dom"/>
</dbReference>
<comment type="caution">
    <text evidence="4">The sequence shown here is derived from an EMBL/GenBank/DDBJ whole genome shotgun (WGS) entry which is preliminary data.</text>
</comment>
<dbReference type="AlphaFoldDB" id="A0A2T4ZA10"/>
<feature type="domain" description="WYL" evidence="2">
    <location>
        <begin position="131"/>
        <end position="198"/>
    </location>
</feature>
<name>A0A2T4ZA10_9BACL</name>
<dbReference type="InterPro" id="IPR036388">
    <property type="entry name" value="WH-like_DNA-bd_sf"/>
</dbReference>
<dbReference type="InterPro" id="IPR051534">
    <property type="entry name" value="CBASS_pafABC_assoc_protein"/>
</dbReference>
<dbReference type="PANTHER" id="PTHR34580:SF1">
    <property type="entry name" value="PROTEIN PAFC"/>
    <property type="match status" value="1"/>
</dbReference>
<evidence type="ECO:0000259" key="1">
    <source>
        <dbReference type="Pfam" id="PF08279"/>
    </source>
</evidence>
<organism evidence="4 5">
    <name type="scientific">Desmospora activa DSM 45169</name>
    <dbReference type="NCBI Taxonomy" id="1121389"/>
    <lineage>
        <taxon>Bacteria</taxon>
        <taxon>Bacillati</taxon>
        <taxon>Bacillota</taxon>
        <taxon>Bacilli</taxon>
        <taxon>Bacillales</taxon>
        <taxon>Thermoactinomycetaceae</taxon>
        <taxon>Desmospora</taxon>
    </lineage>
</organism>
<dbReference type="PROSITE" id="PS52050">
    <property type="entry name" value="WYL"/>
    <property type="match status" value="1"/>
</dbReference>